<keyword evidence="4" id="KW-1185">Reference proteome</keyword>
<feature type="region of interest" description="Disordered" evidence="1">
    <location>
        <begin position="433"/>
        <end position="472"/>
    </location>
</feature>
<dbReference type="AlphaFoldDB" id="A0A2N5VC89"/>
<dbReference type="InterPro" id="IPR013103">
    <property type="entry name" value="RVT_2"/>
</dbReference>
<gene>
    <name evidence="3" type="ORF">PCANC_18683</name>
</gene>
<dbReference type="STRING" id="200324.A0A2N5VC89"/>
<protein>
    <recommendedName>
        <fullName evidence="2">Reverse transcriptase Ty1/copia-type domain-containing protein</fullName>
    </recommendedName>
</protein>
<feature type="domain" description="Reverse transcriptase Ty1/copia-type" evidence="2">
    <location>
        <begin position="5"/>
        <end position="147"/>
    </location>
</feature>
<dbReference type="EMBL" id="PGCJ01000109">
    <property type="protein sequence ID" value="PLW47619.1"/>
    <property type="molecule type" value="Genomic_DNA"/>
</dbReference>
<name>A0A2N5VC89_9BASI</name>
<dbReference type="OrthoDB" id="3344688at2759"/>
<evidence type="ECO:0000256" key="1">
    <source>
        <dbReference type="SAM" id="MobiDB-lite"/>
    </source>
</evidence>
<evidence type="ECO:0000259" key="2">
    <source>
        <dbReference type="Pfam" id="PF07727"/>
    </source>
</evidence>
<dbReference type="CDD" id="cd09272">
    <property type="entry name" value="RNase_HI_RT_Ty1"/>
    <property type="match status" value="1"/>
</dbReference>
<dbReference type="PANTHER" id="PTHR11439">
    <property type="entry name" value="GAG-POL-RELATED RETROTRANSPOSON"/>
    <property type="match status" value="1"/>
</dbReference>
<sequence>MKNHNVWTIRPRSSEDSTIASTWANRKKLGASNQVVKYKARICAQGFRQTLGINFELKYAPTGKAALLLLLISFAINHDLQIHQLNVRSAFLTCPLVNKVTLLPPPGFVCPANSVLELKKAIYGLKQALAAWYTRLSTYLGTIGFSATVSDFDHKQGPLVFKAEMKQEFDIKYLGQAKFLLSMNLERTQDHLHIHQMQHVERKLVEFGLENAPPASCPLNPKERLRAATTHEMAEFQRMGVNYWALIGSLNYLSVLTRPDILFAHSAQVDADWGNCPDTCRSVTGYVVLTSKQLLSWKATRQATVSLSSTEAEYKALSDLGREIAWFNSLISETNLNYVPKNIQIGVNNQGAIGLARSEVSQNSFRTKHMDIRLHFVRELVKTSLIQLHYIQTTKNSADFLTKPTGRCTIRKSLAAIGVTMLPSNSAPRLAAQSTPGCWSSVAEPNCKGSRTSDRDVTSINGSDNDQSKNHENNHQLIADRTQSSKLIACISKTNNKQLTGKTSSNPGPLANRISQATESSVIDGINKRSVVEKEGENKHKSKSSILFTCLL</sequence>
<dbReference type="Pfam" id="PF07727">
    <property type="entry name" value="RVT_2"/>
    <property type="match status" value="1"/>
</dbReference>
<evidence type="ECO:0000313" key="3">
    <source>
        <dbReference type="EMBL" id="PLW47619.1"/>
    </source>
</evidence>
<comment type="caution">
    <text evidence="3">The sequence shown here is derived from an EMBL/GenBank/DDBJ whole genome shotgun (WGS) entry which is preliminary data.</text>
</comment>
<accession>A0A2N5VC89</accession>
<proteinExistence type="predicted"/>
<dbReference type="PANTHER" id="PTHR11439:SF467">
    <property type="entry name" value="INTEGRASE CATALYTIC DOMAIN-CONTAINING PROTEIN"/>
    <property type="match status" value="1"/>
</dbReference>
<reference evidence="3 4" key="1">
    <citation type="submission" date="2017-11" db="EMBL/GenBank/DDBJ databases">
        <title>De novo assembly and phasing of dikaryotic genomes from two isolates of Puccinia coronata f. sp. avenae, the causal agent of oat crown rust.</title>
        <authorList>
            <person name="Miller M.E."/>
            <person name="Zhang Y."/>
            <person name="Omidvar V."/>
            <person name="Sperschneider J."/>
            <person name="Schwessinger B."/>
            <person name="Raley C."/>
            <person name="Palmer J.M."/>
            <person name="Garnica D."/>
            <person name="Upadhyaya N."/>
            <person name="Rathjen J."/>
            <person name="Taylor J.M."/>
            <person name="Park R.F."/>
            <person name="Dodds P.N."/>
            <person name="Hirsch C.D."/>
            <person name="Kianian S.F."/>
            <person name="Figueroa M."/>
        </authorList>
    </citation>
    <scope>NUCLEOTIDE SEQUENCE [LARGE SCALE GENOMIC DNA]</scope>
    <source>
        <strain evidence="3">12NC29</strain>
    </source>
</reference>
<organism evidence="3 4">
    <name type="scientific">Puccinia coronata f. sp. avenae</name>
    <dbReference type="NCBI Taxonomy" id="200324"/>
    <lineage>
        <taxon>Eukaryota</taxon>
        <taxon>Fungi</taxon>
        <taxon>Dikarya</taxon>
        <taxon>Basidiomycota</taxon>
        <taxon>Pucciniomycotina</taxon>
        <taxon>Pucciniomycetes</taxon>
        <taxon>Pucciniales</taxon>
        <taxon>Pucciniaceae</taxon>
        <taxon>Puccinia</taxon>
    </lineage>
</organism>
<evidence type="ECO:0000313" key="4">
    <source>
        <dbReference type="Proteomes" id="UP000235388"/>
    </source>
</evidence>
<dbReference type="Proteomes" id="UP000235388">
    <property type="component" value="Unassembled WGS sequence"/>
</dbReference>